<evidence type="ECO:0000313" key="1">
    <source>
        <dbReference type="EMBL" id="KAJ1105521.1"/>
    </source>
</evidence>
<comment type="caution">
    <text evidence="1">The sequence shown here is derived from an EMBL/GenBank/DDBJ whole genome shotgun (WGS) entry which is preliminary data.</text>
</comment>
<accession>A0AAV7MQ67</accession>
<gene>
    <name evidence="1" type="ORF">NDU88_002927</name>
</gene>
<dbReference type="EMBL" id="JANPWB010000013">
    <property type="protein sequence ID" value="KAJ1105521.1"/>
    <property type="molecule type" value="Genomic_DNA"/>
</dbReference>
<protein>
    <submittedName>
        <fullName evidence="1">Uncharacterized protein</fullName>
    </submittedName>
</protein>
<keyword evidence="2" id="KW-1185">Reference proteome</keyword>
<evidence type="ECO:0000313" key="2">
    <source>
        <dbReference type="Proteomes" id="UP001066276"/>
    </source>
</evidence>
<dbReference type="Proteomes" id="UP001066276">
    <property type="component" value="Chromosome 9"/>
</dbReference>
<organism evidence="1 2">
    <name type="scientific">Pleurodeles waltl</name>
    <name type="common">Iberian ribbed newt</name>
    <dbReference type="NCBI Taxonomy" id="8319"/>
    <lineage>
        <taxon>Eukaryota</taxon>
        <taxon>Metazoa</taxon>
        <taxon>Chordata</taxon>
        <taxon>Craniata</taxon>
        <taxon>Vertebrata</taxon>
        <taxon>Euteleostomi</taxon>
        <taxon>Amphibia</taxon>
        <taxon>Batrachia</taxon>
        <taxon>Caudata</taxon>
        <taxon>Salamandroidea</taxon>
        <taxon>Salamandridae</taxon>
        <taxon>Pleurodelinae</taxon>
        <taxon>Pleurodeles</taxon>
    </lineage>
</organism>
<dbReference type="AlphaFoldDB" id="A0AAV7MQ67"/>
<proteinExistence type="predicted"/>
<name>A0AAV7MQ67_PLEWA</name>
<sequence length="175" mass="19929">MQRGLQCVTSTAIARNPEPTPIVLKTLQDPGRGTGIPPQLPPLSLIQPPQQHPARGGGMGLHWQDWLEDFKDFMKGSQVTDPVQQLIVLCNLIGKEVGQIIKELLTDTASSYQVAREVINRKFHHKMNIDYKRYSFNLVTQERDESMGEFISPLKRLARYVLLTCLRQKTLFVYV</sequence>
<reference evidence="1" key="1">
    <citation type="journal article" date="2022" name="bioRxiv">
        <title>Sequencing and chromosome-scale assembly of the giantPleurodeles waltlgenome.</title>
        <authorList>
            <person name="Brown T."/>
            <person name="Elewa A."/>
            <person name="Iarovenko S."/>
            <person name="Subramanian E."/>
            <person name="Araus A.J."/>
            <person name="Petzold A."/>
            <person name="Susuki M."/>
            <person name="Suzuki K.-i.T."/>
            <person name="Hayashi T."/>
            <person name="Toyoda A."/>
            <person name="Oliveira C."/>
            <person name="Osipova E."/>
            <person name="Leigh N.D."/>
            <person name="Simon A."/>
            <person name="Yun M.H."/>
        </authorList>
    </citation>
    <scope>NUCLEOTIDE SEQUENCE</scope>
    <source>
        <strain evidence="1">20211129_DDA</strain>
        <tissue evidence="1">Liver</tissue>
    </source>
</reference>